<proteinExistence type="predicted"/>
<comment type="caution">
    <text evidence="1">The sequence shown here is derived from an EMBL/GenBank/DDBJ whole genome shotgun (WGS) entry which is preliminary data.</text>
</comment>
<sequence>MTTQQTFASPILGSVLSILSSVHTHDISDSDTLAQWSAHPSSKYAAMSPQSRNRCAIQMVEEIWSEQGYFAGWKHLATIASPSLNLPIRLVPDVLRCLAVYDTIHAAYGPRPASDGLRMAVTRSSAARDSIYCVGPKSIGGTAWMRSDEYNAAHKSWSPNTAFAPMSPCTSFAWLGAQRKAIAREDLDVCDAFTLLGTVEYDYDKINEHSSGFSHAMDLSKKHIPDIGSRLQGAALVALLNLDLQRYVRPIQEKWVAEGRGPANLGPHQISTDDWVATLVADCAGLAASGYEAPELYDARSRGRIFVSILMANCYDLLYDRLVSNLISSLMYFAASGATQNDLHTALVVTVTDETARRAVRGDMPDLAPYGDNMLLITGPWVLFNERYRTWERFVKYTHQLRAISESSANARRILAAAVNIQTLDSESDIDIEKVFHRMSTKAAEVQETLVPRQWAAYTPAPAPELLAQQEQPDLCAECALGFQKALDASSGDEIHGIPGLPPVATACRAAARAAGIRRAALFAADPARCQGCASQIGWWADKVSYTVLTALMASERSLSAAEWLLQCYVVWTTTTWPMSLATVLSGFDLLCDASQEDGAMGHRDVLDC</sequence>
<keyword evidence="2" id="KW-1185">Reference proteome</keyword>
<organism evidence="1 2">
    <name type="scientific">Mycena metata</name>
    <dbReference type="NCBI Taxonomy" id="1033252"/>
    <lineage>
        <taxon>Eukaryota</taxon>
        <taxon>Fungi</taxon>
        <taxon>Dikarya</taxon>
        <taxon>Basidiomycota</taxon>
        <taxon>Agaricomycotina</taxon>
        <taxon>Agaricomycetes</taxon>
        <taxon>Agaricomycetidae</taxon>
        <taxon>Agaricales</taxon>
        <taxon>Marasmiineae</taxon>
        <taxon>Mycenaceae</taxon>
        <taxon>Mycena</taxon>
    </lineage>
</organism>
<accession>A0AAD7HE32</accession>
<reference evidence="1" key="1">
    <citation type="submission" date="2023-03" db="EMBL/GenBank/DDBJ databases">
        <title>Massive genome expansion in bonnet fungi (Mycena s.s.) driven by repeated elements and novel gene families across ecological guilds.</title>
        <authorList>
            <consortium name="Lawrence Berkeley National Laboratory"/>
            <person name="Harder C.B."/>
            <person name="Miyauchi S."/>
            <person name="Viragh M."/>
            <person name="Kuo A."/>
            <person name="Thoen E."/>
            <person name="Andreopoulos B."/>
            <person name="Lu D."/>
            <person name="Skrede I."/>
            <person name="Drula E."/>
            <person name="Henrissat B."/>
            <person name="Morin E."/>
            <person name="Kohler A."/>
            <person name="Barry K."/>
            <person name="LaButti K."/>
            <person name="Morin E."/>
            <person name="Salamov A."/>
            <person name="Lipzen A."/>
            <person name="Mereny Z."/>
            <person name="Hegedus B."/>
            <person name="Baldrian P."/>
            <person name="Stursova M."/>
            <person name="Weitz H."/>
            <person name="Taylor A."/>
            <person name="Grigoriev I.V."/>
            <person name="Nagy L.G."/>
            <person name="Martin F."/>
            <person name="Kauserud H."/>
        </authorList>
    </citation>
    <scope>NUCLEOTIDE SEQUENCE</scope>
    <source>
        <strain evidence="1">CBHHK182m</strain>
    </source>
</reference>
<dbReference type="Proteomes" id="UP001215598">
    <property type="component" value="Unassembled WGS sequence"/>
</dbReference>
<dbReference type="AlphaFoldDB" id="A0AAD7HE32"/>
<dbReference type="EMBL" id="JARKIB010000274">
    <property type="protein sequence ID" value="KAJ7717674.1"/>
    <property type="molecule type" value="Genomic_DNA"/>
</dbReference>
<protein>
    <submittedName>
        <fullName evidence="1">Uncharacterized protein</fullName>
    </submittedName>
</protein>
<evidence type="ECO:0000313" key="1">
    <source>
        <dbReference type="EMBL" id="KAJ7717674.1"/>
    </source>
</evidence>
<evidence type="ECO:0000313" key="2">
    <source>
        <dbReference type="Proteomes" id="UP001215598"/>
    </source>
</evidence>
<gene>
    <name evidence="1" type="ORF">B0H16DRAFT_1799043</name>
</gene>
<name>A0AAD7HE32_9AGAR</name>